<dbReference type="AlphaFoldDB" id="A0A939GEL0"/>
<protein>
    <recommendedName>
        <fullName evidence="4">DUF3311 domain-containing protein</fullName>
    </recommendedName>
</protein>
<accession>A0A939GEL0</accession>
<comment type="caution">
    <text evidence="2">The sequence shown here is derived from an EMBL/GenBank/DDBJ whole genome shotgun (WGS) entry which is preliminary data.</text>
</comment>
<evidence type="ECO:0008006" key="4">
    <source>
        <dbReference type="Google" id="ProtNLM"/>
    </source>
</evidence>
<reference evidence="2" key="1">
    <citation type="submission" date="2021-03" db="EMBL/GenBank/DDBJ databases">
        <title>Fibrella sp. HMF5335 genome sequencing and assembly.</title>
        <authorList>
            <person name="Kang H."/>
            <person name="Kim H."/>
            <person name="Bae S."/>
            <person name="Joh K."/>
        </authorList>
    </citation>
    <scope>NUCLEOTIDE SEQUENCE</scope>
    <source>
        <strain evidence="2">HMF5335</strain>
    </source>
</reference>
<keyword evidence="3" id="KW-1185">Reference proteome</keyword>
<proteinExistence type="predicted"/>
<dbReference type="RefSeq" id="WP_207363353.1">
    <property type="nucleotide sequence ID" value="NZ_JAFMYV010000002.1"/>
</dbReference>
<evidence type="ECO:0000313" key="3">
    <source>
        <dbReference type="Proteomes" id="UP000664034"/>
    </source>
</evidence>
<gene>
    <name evidence="2" type="ORF">J2I47_04435</name>
</gene>
<organism evidence="2 3">
    <name type="scientific">Fibrella rubiginis</name>
    <dbReference type="NCBI Taxonomy" id="2817060"/>
    <lineage>
        <taxon>Bacteria</taxon>
        <taxon>Pseudomonadati</taxon>
        <taxon>Bacteroidota</taxon>
        <taxon>Cytophagia</taxon>
        <taxon>Cytophagales</taxon>
        <taxon>Spirosomataceae</taxon>
        <taxon>Fibrella</taxon>
    </lineage>
</organism>
<feature type="transmembrane region" description="Helical" evidence="1">
    <location>
        <begin position="37"/>
        <end position="56"/>
    </location>
</feature>
<dbReference type="Proteomes" id="UP000664034">
    <property type="component" value="Unassembled WGS sequence"/>
</dbReference>
<dbReference type="EMBL" id="JAFMYV010000002">
    <property type="protein sequence ID" value="MBO0935789.1"/>
    <property type="molecule type" value="Genomic_DNA"/>
</dbReference>
<evidence type="ECO:0000256" key="1">
    <source>
        <dbReference type="SAM" id="Phobius"/>
    </source>
</evidence>
<keyword evidence="1" id="KW-0812">Transmembrane</keyword>
<keyword evidence="1" id="KW-1133">Transmembrane helix</keyword>
<sequence>MKSTRLFLLSLVFLLLFTEPMISLVNGQRMVWGVPALYVYVFVAWALMIGVLVFVIHRSHPGRGTAADDSVSDE</sequence>
<name>A0A939GEL0_9BACT</name>
<keyword evidence="1" id="KW-0472">Membrane</keyword>
<evidence type="ECO:0000313" key="2">
    <source>
        <dbReference type="EMBL" id="MBO0935789.1"/>
    </source>
</evidence>